<dbReference type="SMART" id="SM00671">
    <property type="entry name" value="SEL1"/>
    <property type="match status" value="1"/>
</dbReference>
<comment type="similarity">
    <text evidence="1">Belongs to the sel-1 family.</text>
</comment>
<gene>
    <name evidence="3" type="ORF">THAOC_22611</name>
</gene>
<name>K0RXZ9_THAOC</name>
<dbReference type="Proteomes" id="UP000266841">
    <property type="component" value="Unassembled WGS sequence"/>
</dbReference>
<keyword evidence="4" id="KW-1185">Reference proteome</keyword>
<evidence type="ECO:0000313" key="4">
    <source>
        <dbReference type="Proteomes" id="UP000266841"/>
    </source>
</evidence>
<dbReference type="Pfam" id="PF08238">
    <property type="entry name" value="Sel1"/>
    <property type="match status" value="3"/>
</dbReference>
<dbReference type="EMBL" id="AGNL01028488">
    <property type="protein sequence ID" value="EJK57354.1"/>
    <property type="molecule type" value="Genomic_DNA"/>
</dbReference>
<dbReference type="eggNOG" id="ENOG502SADV">
    <property type="taxonomic scope" value="Eukaryota"/>
</dbReference>
<dbReference type="PANTHER" id="PTHR11102">
    <property type="entry name" value="SEL-1-LIKE PROTEIN"/>
    <property type="match status" value="1"/>
</dbReference>
<protein>
    <submittedName>
        <fullName evidence="3">Uncharacterized protein</fullName>
    </submittedName>
</protein>
<dbReference type="PANTHER" id="PTHR11102:SF160">
    <property type="entry name" value="ERAD-ASSOCIATED E3 UBIQUITIN-PROTEIN LIGASE COMPONENT HRD3"/>
    <property type="match status" value="1"/>
</dbReference>
<dbReference type="Gene3D" id="1.10.287.110">
    <property type="entry name" value="DnaJ domain"/>
    <property type="match status" value="1"/>
</dbReference>
<dbReference type="InterPro" id="IPR006597">
    <property type="entry name" value="Sel1-like"/>
</dbReference>
<feature type="non-terminal residue" evidence="3">
    <location>
        <position position="244"/>
    </location>
</feature>
<dbReference type="InterPro" id="IPR036869">
    <property type="entry name" value="J_dom_sf"/>
</dbReference>
<accession>K0RXZ9</accession>
<comment type="caution">
    <text evidence="3">The sequence shown here is derived from an EMBL/GenBank/DDBJ whole genome shotgun (WGS) entry which is preliminary data.</text>
</comment>
<dbReference type="OrthoDB" id="27934at2759"/>
<dbReference type="InterPro" id="IPR011990">
    <property type="entry name" value="TPR-like_helical_dom_sf"/>
</dbReference>
<proteinExistence type="inferred from homology"/>
<evidence type="ECO:0000256" key="1">
    <source>
        <dbReference type="ARBA" id="ARBA00038101"/>
    </source>
</evidence>
<dbReference type="SUPFAM" id="SSF81901">
    <property type="entry name" value="HCP-like"/>
    <property type="match status" value="1"/>
</dbReference>
<reference evidence="3 4" key="1">
    <citation type="journal article" date="2012" name="Genome Biol.">
        <title>Genome and low-iron response of an oceanic diatom adapted to chronic iron limitation.</title>
        <authorList>
            <person name="Lommer M."/>
            <person name="Specht M."/>
            <person name="Roy A.S."/>
            <person name="Kraemer L."/>
            <person name="Andreson R."/>
            <person name="Gutowska M.A."/>
            <person name="Wolf J."/>
            <person name="Bergner S.V."/>
            <person name="Schilhabel M.B."/>
            <person name="Klostermeier U.C."/>
            <person name="Beiko R.G."/>
            <person name="Rosenstiel P."/>
            <person name="Hippler M."/>
            <person name="Laroche J."/>
        </authorList>
    </citation>
    <scope>NUCLEOTIDE SEQUENCE [LARGE SCALE GENOMIC DNA]</scope>
    <source>
        <strain evidence="3 4">CCMP1005</strain>
    </source>
</reference>
<organism evidence="3 4">
    <name type="scientific">Thalassiosira oceanica</name>
    <name type="common">Marine diatom</name>
    <dbReference type="NCBI Taxonomy" id="159749"/>
    <lineage>
        <taxon>Eukaryota</taxon>
        <taxon>Sar</taxon>
        <taxon>Stramenopiles</taxon>
        <taxon>Ochrophyta</taxon>
        <taxon>Bacillariophyta</taxon>
        <taxon>Coscinodiscophyceae</taxon>
        <taxon>Thalassiosirophycidae</taxon>
        <taxon>Thalassiosirales</taxon>
        <taxon>Thalassiosiraceae</taxon>
        <taxon>Thalassiosira</taxon>
    </lineage>
</organism>
<dbReference type="InterPro" id="IPR050767">
    <property type="entry name" value="Sel1_AlgK"/>
</dbReference>
<feature type="region of interest" description="Disordered" evidence="2">
    <location>
        <begin position="126"/>
        <end position="179"/>
    </location>
</feature>
<dbReference type="Gene3D" id="1.25.40.10">
    <property type="entry name" value="Tetratricopeptide repeat domain"/>
    <property type="match status" value="1"/>
</dbReference>
<sequence>MNELQKDAARKAVELYTEAAELGSIQALFSLGNAYHKGEGVQQDNATAVEFFTKAAMREHDGSSYNLGWLEGKKGNHDRAVRHFLISTKMGVVDSVESMKRAFMEGIATKEQYAEALKGYQDAVEEMKSHDRDEAKEYLDSRSKDAGETSEEAGGLNSLGAAWGPRRNERNGQKDNPSSGQHVILLVKRVILSHNYVLAQGAIPLPLALRYHPDKNDPEITGMNRDQATAHFQLLNTANSYLRS</sequence>
<evidence type="ECO:0000313" key="3">
    <source>
        <dbReference type="EMBL" id="EJK57354.1"/>
    </source>
</evidence>
<dbReference type="AlphaFoldDB" id="K0RXZ9"/>
<evidence type="ECO:0000256" key="2">
    <source>
        <dbReference type="SAM" id="MobiDB-lite"/>
    </source>
</evidence>
<dbReference type="SUPFAM" id="SSF46565">
    <property type="entry name" value="Chaperone J-domain"/>
    <property type="match status" value="1"/>
</dbReference>
<feature type="compositionally biased region" description="Basic and acidic residues" evidence="2">
    <location>
        <begin position="126"/>
        <end position="147"/>
    </location>
</feature>